<dbReference type="SMART" id="SM00448">
    <property type="entry name" value="REC"/>
    <property type="match status" value="1"/>
</dbReference>
<keyword evidence="5" id="KW-0808">Transferase</keyword>
<dbReference type="SMART" id="SM00260">
    <property type="entry name" value="CheW"/>
    <property type="match status" value="1"/>
</dbReference>
<feature type="modified residue" description="Phosphohistidine" evidence="9">
    <location>
        <position position="915"/>
    </location>
</feature>
<keyword evidence="4 10" id="KW-0597">Phosphoprotein</keyword>
<dbReference type="InterPro" id="IPR004105">
    <property type="entry name" value="CheA-like_dim"/>
</dbReference>
<dbReference type="InterPro" id="IPR001789">
    <property type="entry name" value="Sig_transdc_resp-reg_receiver"/>
</dbReference>
<evidence type="ECO:0000256" key="11">
    <source>
        <dbReference type="SAM" id="Coils"/>
    </source>
</evidence>
<dbReference type="Pfam" id="PF26379">
    <property type="entry name" value="FimL_2nd"/>
    <property type="match status" value="1"/>
</dbReference>
<sequence>MHDANAEYDALAWVKPELDALLDRARQSLEAYVEEQSRHDLLAAVAQVLRQVRGTLQVVDLAGAVMLAEEMELLADELVAERIKSRDDALGVLSTAVLQLPDYLEYIQSGHPDTPIVILPLLNDLRAARDAELLSEKLVFVPDLDVEDEAPIGAGEADPLKVVKARRHSYQLGLLAVFRDRQQTATLERMMAVLGELEAASRQSVLRRLWWVGSALLETLGEASIPTAIKLLLGRLDRVMREILQRGEAVAAQELQPDLLKNLLYYVARAETVGPLARAVRETFHLEALLPDETGVEAARRELSAPNVKLLDTVGGAIREDLAEIRDRLEIYTHSHDAEAADFELIAARLTKVADTLSILGLSEAREQVAAQAEHIATLQDGGTRLDDDALLGLAEAMLQTESALQELLQRRRDGKGATSITGEMTAAGVSEALRELNRVKDALLAYFDNPGAQPDFAATPKILTDIVAALALIGVDPPVSRMRAIAEHIQAALGTDQPQTQAWKDGLAEAITAVEMYLESRTGQRHEQQAFLIHADEALARLGQGDAMDTRVDGAVDVPDHGADGAAEVRAENEKDSESESMTSVLPNESVSAPDGAGADYPVLETDDTVLRTWVDESGGIDVPRIDLQDEDVDDSDDTLLARAADADSLQAGLAAERASAPEETDPRYRLAALREDADPEILEIFLEEAHEEFDRIGELLPRWQADHSDDEALAALRRSFHTLKGSGRLAGAEAVGEFAWAFESMLNRIIEHAIEVRDEHFVLLAEARDALSELLAQLHDPTRPMSDWVALAQAAERASKDIPEGAAEEESGTQPASAGQEAEGDAESDASFDTQETVADTPIPDLESLDVSAPAYDDVVAEPPPASHIDLGLLEIFTQETREHLAVVDDAIMAMSGNSAPTPISEAFVIALHTLNGSSRTADIPSLSAVFGPLETIAVRLRQAGRPLPHTQLDIFQDAVSVTEATLARLPDAEAELPDTQDLARRAQDVLSTLDLMVAAQTDTDEQEEGMAVDDALWTNDLSGLVAEPAEPAEFAPEDEAAPPLNELPESTHVPEIRSESSDSVSGAVLEEGAGDAGKPDLPDDLDAELVSIFLDEGDELMASADAAIQAWQNGPGDALDAIETLQRDLHTLKGGARMAGFATIGDLTHGLESLIARLVEQGTEPRPDGFALLHEAVDQLSDMLQLARQQRPVYPQAQLIARMVDYAANTSALHVTEAAADVEPADGVAGADSVAVEASGTVTQTTDSSAQADVDLAGNGVPQDDGPDASGNGIDASTEDVASVSEDAPAFNPQRAATTVQSNSVHGGEQVRVRAELLDSLVNYAGEVNIYHARLQQQIGGFGYNLRELRQTVGRVREQLRKLELETEAQVLFRFQLETGADGAEQVETQARAEFDPLELDRYSNIQQLSRALAESLSDLSSIEELLAEEVRDAETLLQQQQRVSTDLQDGLMRSRMVQFGGLAPRLRRIVRQTAAELDKQAELQLSGEHSEVDRSVLDRLIAPLEHMLRNAVAHGLENADERIAAGKSEVGKISVSVSREGSEVVVEVKDDGRGVNVAAVREKAIRAGLIAPDTQLDDRHVVQLILESGFSTADEVSQISGRGVGMDVVLREVKQLGGVLSIDSERGRGTRFVVRLPFTLTITQALLAQVGEHLYALPLSGVEGVVRMQAEELRLIYGEESARYDYFGAAYAVKPLEAVLGGKPSSRLDTEGGYFPLLLVRSGESRLAVQVDSLIGSREVVVKTLGTQFARLRGVAGATILGDGRVVLILDTADLARMSATLDMTPALPTQVEASEEAAPHQPLIMVVDDSITIRKVTSRVLERSGFDVVTARDGMDAIAQLEECKPDLLLTDIEMPRMDGYELSSRVRNDTRFAEIPIIMITSRSGEKHRLRAQEIGVDRYLGKPYQEADLLDNIRELLRAARNA</sequence>
<dbReference type="SUPFAM" id="SSF55874">
    <property type="entry name" value="ATPase domain of HSP90 chaperone/DNA topoisomerase II/histidine kinase"/>
    <property type="match status" value="1"/>
</dbReference>
<comment type="catalytic activity">
    <reaction evidence="1">
        <text>ATP + protein L-histidine = ADP + protein N-phospho-L-histidine.</text>
        <dbReference type="EC" id="2.7.13.3"/>
    </reaction>
</comment>
<dbReference type="PROSITE" id="PS50109">
    <property type="entry name" value="HIS_KIN"/>
    <property type="match status" value="1"/>
</dbReference>
<feature type="region of interest" description="Disordered" evidence="12">
    <location>
        <begin position="559"/>
        <end position="598"/>
    </location>
</feature>
<dbReference type="KEGG" id="afy:BW247_14890"/>
<dbReference type="GO" id="GO:0000155">
    <property type="term" value="F:phosphorelay sensor kinase activity"/>
    <property type="evidence" value="ECO:0007669"/>
    <property type="project" value="InterPro"/>
</dbReference>
<dbReference type="GO" id="GO:0005737">
    <property type="term" value="C:cytoplasm"/>
    <property type="evidence" value="ECO:0007669"/>
    <property type="project" value="InterPro"/>
</dbReference>
<dbReference type="InterPro" id="IPR004358">
    <property type="entry name" value="Sig_transdc_His_kin-like_C"/>
</dbReference>
<evidence type="ECO:0000259" key="15">
    <source>
        <dbReference type="PROSITE" id="PS50851"/>
    </source>
</evidence>
<dbReference type="PANTHER" id="PTHR43395">
    <property type="entry name" value="SENSOR HISTIDINE KINASE CHEA"/>
    <property type="match status" value="1"/>
</dbReference>
<evidence type="ECO:0000256" key="4">
    <source>
        <dbReference type="ARBA" id="ARBA00022553"/>
    </source>
</evidence>
<feature type="region of interest" description="Disordered" evidence="12">
    <location>
        <begin position="1242"/>
        <end position="1279"/>
    </location>
</feature>
<keyword evidence="11" id="KW-0175">Coiled coil</keyword>
<dbReference type="EC" id="2.7.13.3" evidence="2"/>
<dbReference type="SUPFAM" id="SSF50341">
    <property type="entry name" value="CheW-like"/>
    <property type="match status" value="1"/>
</dbReference>
<feature type="domain" description="Response regulatory" evidence="14">
    <location>
        <begin position="1808"/>
        <end position="1924"/>
    </location>
</feature>
<feature type="coiled-coil region" evidence="11">
    <location>
        <begin position="1409"/>
        <end position="1443"/>
    </location>
</feature>
<feature type="modified residue" description="4-aspartylphosphate" evidence="10">
    <location>
        <position position="1857"/>
    </location>
</feature>
<feature type="modified residue" description="Phosphohistidine" evidence="9">
    <location>
        <position position="1133"/>
    </location>
</feature>
<dbReference type="PANTHER" id="PTHR43395:SF8">
    <property type="entry name" value="HISTIDINE KINASE"/>
    <property type="match status" value="1"/>
</dbReference>
<evidence type="ECO:0000256" key="2">
    <source>
        <dbReference type="ARBA" id="ARBA00012438"/>
    </source>
</evidence>
<dbReference type="InterPro" id="IPR002545">
    <property type="entry name" value="CheW-lke_dom"/>
</dbReference>
<evidence type="ECO:0000259" key="13">
    <source>
        <dbReference type="PROSITE" id="PS50109"/>
    </source>
</evidence>
<evidence type="ECO:0000313" key="17">
    <source>
        <dbReference type="EMBL" id="APZ44215.1"/>
    </source>
</evidence>
<dbReference type="InterPro" id="IPR036890">
    <property type="entry name" value="HATPase_C_sf"/>
</dbReference>
<dbReference type="SMART" id="SM00073">
    <property type="entry name" value="HPT"/>
    <property type="match status" value="3"/>
</dbReference>
<accession>A0A1P8UK66</accession>
<dbReference type="InterPro" id="IPR051315">
    <property type="entry name" value="Bact_Chemotaxis_CheA"/>
</dbReference>
<dbReference type="PROSITE" id="PS50110">
    <property type="entry name" value="RESPONSE_REGULATORY"/>
    <property type="match status" value="1"/>
</dbReference>
<dbReference type="InterPro" id="IPR005467">
    <property type="entry name" value="His_kinase_dom"/>
</dbReference>
<evidence type="ECO:0000256" key="3">
    <source>
        <dbReference type="ARBA" id="ARBA00021495"/>
    </source>
</evidence>
<evidence type="ECO:0000313" key="18">
    <source>
        <dbReference type="Proteomes" id="UP000243807"/>
    </source>
</evidence>
<evidence type="ECO:0000256" key="7">
    <source>
        <dbReference type="ARBA" id="ARBA00023012"/>
    </source>
</evidence>
<dbReference type="Gene3D" id="3.40.50.2300">
    <property type="match status" value="1"/>
</dbReference>
<dbReference type="CDD" id="cd00088">
    <property type="entry name" value="HPT"/>
    <property type="match status" value="2"/>
</dbReference>
<dbReference type="Proteomes" id="UP000243807">
    <property type="component" value="Chromosome"/>
</dbReference>
<dbReference type="Pfam" id="PF00072">
    <property type="entry name" value="Response_reg"/>
    <property type="match status" value="1"/>
</dbReference>
<dbReference type="SUPFAM" id="SSF52172">
    <property type="entry name" value="CheY-like"/>
    <property type="match status" value="1"/>
</dbReference>
<dbReference type="PROSITE" id="PS50851">
    <property type="entry name" value="CHEW"/>
    <property type="match status" value="1"/>
</dbReference>
<keyword evidence="18" id="KW-1185">Reference proteome</keyword>
<dbReference type="SUPFAM" id="SSF47226">
    <property type="entry name" value="Histidine-containing phosphotransfer domain, HPT domain"/>
    <property type="match status" value="4"/>
</dbReference>
<dbReference type="RefSeq" id="WP_076837838.1">
    <property type="nucleotide sequence ID" value="NZ_CP019434.1"/>
</dbReference>
<dbReference type="CDD" id="cd17546">
    <property type="entry name" value="REC_hyHK_CKI1_RcsC-like"/>
    <property type="match status" value="1"/>
</dbReference>
<dbReference type="EMBL" id="CP019434">
    <property type="protein sequence ID" value="APZ44215.1"/>
    <property type="molecule type" value="Genomic_DNA"/>
</dbReference>
<dbReference type="Pfam" id="PF02518">
    <property type="entry name" value="HATPase_c"/>
    <property type="match status" value="1"/>
</dbReference>
<feature type="domain" description="CheW-like" evidence="15">
    <location>
        <begin position="1646"/>
        <end position="1785"/>
    </location>
</feature>
<feature type="modified residue" description="Phosphohistidine" evidence="9">
    <location>
        <position position="723"/>
    </location>
</feature>
<gene>
    <name evidence="17" type="ORF">BW247_14890</name>
</gene>
<keyword evidence="6" id="KW-0418">Kinase</keyword>
<dbReference type="Gene3D" id="3.30.565.10">
    <property type="entry name" value="Histidine kinase-like ATPase, C-terminal domain"/>
    <property type="match status" value="1"/>
</dbReference>
<dbReference type="InterPro" id="IPR036641">
    <property type="entry name" value="HPT_dom_sf"/>
</dbReference>
<feature type="region of interest" description="Disordered" evidence="12">
    <location>
        <begin position="1035"/>
        <end position="1068"/>
    </location>
</feature>
<dbReference type="SMART" id="SM01231">
    <property type="entry name" value="H-kinase_dim"/>
    <property type="match status" value="1"/>
</dbReference>
<dbReference type="InterPro" id="IPR058661">
    <property type="entry name" value="FimL_2nd"/>
</dbReference>
<evidence type="ECO:0000259" key="16">
    <source>
        <dbReference type="PROSITE" id="PS50894"/>
    </source>
</evidence>
<dbReference type="Gene3D" id="1.20.120.160">
    <property type="entry name" value="HPT domain"/>
    <property type="match status" value="4"/>
</dbReference>
<feature type="compositionally biased region" description="Basic and acidic residues" evidence="12">
    <location>
        <begin position="559"/>
        <end position="579"/>
    </location>
</feature>
<dbReference type="InterPro" id="IPR036061">
    <property type="entry name" value="CheW-like_dom_sf"/>
</dbReference>
<organism evidence="17 18">
    <name type="scientific">Acidihalobacter ferrooxydans</name>
    <dbReference type="NCBI Taxonomy" id="1765967"/>
    <lineage>
        <taxon>Bacteria</taxon>
        <taxon>Pseudomonadati</taxon>
        <taxon>Pseudomonadota</taxon>
        <taxon>Gammaproteobacteria</taxon>
        <taxon>Chromatiales</taxon>
        <taxon>Ectothiorhodospiraceae</taxon>
        <taxon>Acidihalobacter</taxon>
    </lineage>
</organism>
<dbReference type="InterPro" id="IPR011006">
    <property type="entry name" value="CheY-like_superfamily"/>
</dbReference>
<name>A0A1P8UK66_9GAMM</name>
<protein>
    <recommendedName>
        <fullName evidence="3">Chemotaxis protein CheA</fullName>
        <ecNumber evidence="2">2.7.13.3</ecNumber>
    </recommendedName>
</protein>
<feature type="domain" description="Histidine kinase" evidence="13">
    <location>
        <begin position="1411"/>
        <end position="1644"/>
    </location>
</feature>
<evidence type="ECO:0000256" key="1">
    <source>
        <dbReference type="ARBA" id="ARBA00000085"/>
    </source>
</evidence>
<reference evidence="17 18" key="1">
    <citation type="submission" date="2017-01" db="EMBL/GenBank/DDBJ databases">
        <title>Draft sequence of Acidihalobacter ferrooxidans strain DSM 14175 (strain V8).</title>
        <authorList>
            <person name="Khaleque H.N."/>
            <person name="Ramsay J.P."/>
            <person name="Murphy R.J.T."/>
            <person name="Kaksonen A.H."/>
            <person name="Boxall N.J."/>
            <person name="Watkin E.L.J."/>
        </authorList>
    </citation>
    <scope>NUCLEOTIDE SEQUENCE [LARGE SCALE GENOMIC DNA]</scope>
    <source>
        <strain evidence="17 18">V8</strain>
    </source>
</reference>
<feature type="region of interest" description="Disordered" evidence="12">
    <location>
        <begin position="799"/>
        <end position="850"/>
    </location>
</feature>
<evidence type="ECO:0000256" key="6">
    <source>
        <dbReference type="ARBA" id="ARBA00022777"/>
    </source>
</evidence>
<dbReference type="PROSITE" id="PS50894">
    <property type="entry name" value="HPT"/>
    <property type="match status" value="3"/>
</dbReference>
<feature type="compositionally biased region" description="Polar residues" evidence="12">
    <location>
        <begin position="1244"/>
        <end position="1254"/>
    </location>
</feature>
<evidence type="ECO:0000256" key="9">
    <source>
        <dbReference type="PROSITE-ProRule" id="PRU00110"/>
    </source>
</evidence>
<evidence type="ECO:0000256" key="5">
    <source>
        <dbReference type="ARBA" id="ARBA00022679"/>
    </source>
</evidence>
<dbReference type="STRING" id="1765967.BW247_14890"/>
<dbReference type="Pfam" id="PF01584">
    <property type="entry name" value="CheW"/>
    <property type="match status" value="1"/>
</dbReference>
<evidence type="ECO:0000256" key="12">
    <source>
        <dbReference type="SAM" id="MobiDB-lite"/>
    </source>
</evidence>
<keyword evidence="7" id="KW-0902">Two-component regulatory system</keyword>
<dbReference type="Gene3D" id="2.30.30.40">
    <property type="entry name" value="SH3 Domains"/>
    <property type="match status" value="1"/>
</dbReference>
<dbReference type="PRINTS" id="PR00344">
    <property type="entry name" value="BCTRLSENSOR"/>
</dbReference>
<evidence type="ECO:0000256" key="10">
    <source>
        <dbReference type="PROSITE-ProRule" id="PRU00169"/>
    </source>
</evidence>
<dbReference type="SMART" id="SM00387">
    <property type="entry name" value="HATPase_c"/>
    <property type="match status" value="1"/>
</dbReference>
<dbReference type="Pfam" id="PF01627">
    <property type="entry name" value="Hpt"/>
    <property type="match status" value="3"/>
</dbReference>
<feature type="domain" description="HPt" evidence="16">
    <location>
        <begin position="676"/>
        <end position="780"/>
    </location>
</feature>
<evidence type="ECO:0000259" key="14">
    <source>
        <dbReference type="PROSITE" id="PS50110"/>
    </source>
</evidence>
<feature type="domain" description="HPt" evidence="16">
    <location>
        <begin position="1085"/>
        <end position="1190"/>
    </location>
</feature>
<feature type="domain" description="HPt" evidence="16">
    <location>
        <begin position="868"/>
        <end position="975"/>
    </location>
</feature>
<evidence type="ECO:0000256" key="8">
    <source>
        <dbReference type="ARBA" id="ARBA00035100"/>
    </source>
</evidence>
<comment type="function">
    <text evidence="8">Involved in the transmission of sensory signals from the chemoreceptors to the flagellar motors. CheA is autophosphorylated; it can transfer its phosphate group to either CheB or CheY.</text>
</comment>
<feature type="compositionally biased region" description="Polar residues" evidence="12">
    <location>
        <begin position="581"/>
        <end position="592"/>
    </location>
</feature>
<dbReference type="GO" id="GO:0006935">
    <property type="term" value="P:chemotaxis"/>
    <property type="evidence" value="ECO:0007669"/>
    <property type="project" value="InterPro"/>
</dbReference>
<dbReference type="FunFam" id="3.30.565.10:FF:000016">
    <property type="entry name" value="Chemotaxis protein CheA, putative"/>
    <property type="match status" value="1"/>
</dbReference>
<dbReference type="InterPro" id="IPR008207">
    <property type="entry name" value="Sig_transdc_His_kin_Hpt_dom"/>
</dbReference>
<dbReference type="InterPro" id="IPR003594">
    <property type="entry name" value="HATPase_dom"/>
</dbReference>
<proteinExistence type="predicted"/>